<sequence length="467" mass="52519">MTRVSLARRTPQRSERRAARLRSAEKAVEYSCVQAQRRKRRRRIWDVLSEQEAIAAYSRGHIYTHRRYTKPETQQYWEEHALLPKILFTPPLPVPTKEAMTSLYPNVHIAAHIVAYRDALHASYIEMRFWGPVATVRCEPPPKALPAMLEVVMDDLALSSTPSHLLCVYEARSLARLGGRARGAARRMLVLPVHDVVLAAYCTRVRFPPAVRRVGGAVDQTVPADAQGGARETTATVLGLRTVPVAVPDIATLEPLLHFMYHGDPLVLYKNFMPHLHAPLPGMVNDAGTRNEKLRQWYAAFRDKVYVGMTAGKVALSYQPTDIHNVIRKVWGAHWNLVALGVLDSSMSSVLSVCWEIAQVARRLQAEGMVLPGSRRYPEWKDVNRHLTREFTQQKQRIENALEKHEELFRNPLGLRTAVKRKAPDDQNEPAKDTPDEDAAPAAPNGTANEVVNAVVNEVVHNVVQQS</sequence>
<gene>
    <name evidence="3" type="ORF">PsYK624_096100</name>
</gene>
<feature type="region of interest" description="Disordered" evidence="2">
    <location>
        <begin position="413"/>
        <end position="449"/>
    </location>
</feature>
<keyword evidence="1" id="KW-0175">Coiled coil</keyword>
<name>A0A9P3GES7_9APHY</name>
<evidence type="ECO:0000256" key="1">
    <source>
        <dbReference type="SAM" id="Coils"/>
    </source>
</evidence>
<accession>A0A9P3GES7</accession>
<feature type="compositionally biased region" description="Basic and acidic residues" evidence="2">
    <location>
        <begin position="422"/>
        <end position="434"/>
    </location>
</feature>
<organism evidence="3 4">
    <name type="scientific">Phanerochaete sordida</name>
    <dbReference type="NCBI Taxonomy" id="48140"/>
    <lineage>
        <taxon>Eukaryota</taxon>
        <taxon>Fungi</taxon>
        <taxon>Dikarya</taxon>
        <taxon>Basidiomycota</taxon>
        <taxon>Agaricomycotina</taxon>
        <taxon>Agaricomycetes</taxon>
        <taxon>Polyporales</taxon>
        <taxon>Phanerochaetaceae</taxon>
        <taxon>Phanerochaete</taxon>
    </lineage>
</organism>
<feature type="compositionally biased region" description="Low complexity" evidence="2">
    <location>
        <begin position="440"/>
        <end position="449"/>
    </location>
</feature>
<proteinExistence type="predicted"/>
<evidence type="ECO:0000256" key="2">
    <source>
        <dbReference type="SAM" id="MobiDB-lite"/>
    </source>
</evidence>
<dbReference type="OrthoDB" id="2570975at2759"/>
<evidence type="ECO:0000313" key="4">
    <source>
        <dbReference type="Proteomes" id="UP000703269"/>
    </source>
</evidence>
<dbReference type="EMBL" id="BPQB01000032">
    <property type="protein sequence ID" value="GJE93451.1"/>
    <property type="molecule type" value="Genomic_DNA"/>
</dbReference>
<keyword evidence="4" id="KW-1185">Reference proteome</keyword>
<feature type="coiled-coil region" evidence="1">
    <location>
        <begin position="384"/>
        <end position="411"/>
    </location>
</feature>
<protein>
    <submittedName>
        <fullName evidence="3">Uncharacterized protein</fullName>
    </submittedName>
</protein>
<feature type="region of interest" description="Disordered" evidence="2">
    <location>
        <begin position="1"/>
        <end position="20"/>
    </location>
</feature>
<comment type="caution">
    <text evidence="3">The sequence shown here is derived from an EMBL/GenBank/DDBJ whole genome shotgun (WGS) entry which is preliminary data.</text>
</comment>
<dbReference type="AlphaFoldDB" id="A0A9P3GES7"/>
<reference evidence="3 4" key="1">
    <citation type="submission" date="2021-08" db="EMBL/GenBank/DDBJ databases">
        <title>Draft Genome Sequence of Phanerochaete sordida strain YK-624.</title>
        <authorList>
            <person name="Mori T."/>
            <person name="Dohra H."/>
            <person name="Suzuki T."/>
            <person name="Kawagishi H."/>
            <person name="Hirai H."/>
        </authorList>
    </citation>
    <scope>NUCLEOTIDE SEQUENCE [LARGE SCALE GENOMIC DNA]</scope>
    <source>
        <strain evidence="3 4">YK-624</strain>
    </source>
</reference>
<dbReference type="Proteomes" id="UP000703269">
    <property type="component" value="Unassembled WGS sequence"/>
</dbReference>
<evidence type="ECO:0000313" key="3">
    <source>
        <dbReference type="EMBL" id="GJE93451.1"/>
    </source>
</evidence>